<keyword evidence="2" id="KW-1185">Reference proteome</keyword>
<protein>
    <submittedName>
        <fullName evidence="1">Uncharacterized protein</fullName>
    </submittedName>
</protein>
<evidence type="ECO:0000313" key="2">
    <source>
        <dbReference type="Proteomes" id="UP001172680"/>
    </source>
</evidence>
<dbReference type="Proteomes" id="UP001172680">
    <property type="component" value="Unassembled WGS sequence"/>
</dbReference>
<comment type="caution">
    <text evidence="1">The sequence shown here is derived from an EMBL/GenBank/DDBJ whole genome shotgun (WGS) entry which is preliminary data.</text>
</comment>
<sequence>MASESTNNAKKRKRCKVIIIDIEKEGLSTTVLDNGEVVIEPPADGNLSLDFHLEDSYPDFPCLTDSIARGCGFCGLLREEILKHESHRFADTTGDVGEKQIKVSIDLLRYSWPWYYNSDDEQVKYLYCLYAHRTVTGGSGGELTPDFELYFDIETDSGKL</sequence>
<name>A0ACC2YIE6_9PEZI</name>
<evidence type="ECO:0000313" key="1">
    <source>
        <dbReference type="EMBL" id="KAJ9635124.1"/>
    </source>
</evidence>
<reference evidence="1" key="1">
    <citation type="submission" date="2022-10" db="EMBL/GenBank/DDBJ databases">
        <title>Culturing micro-colonial fungi from biological soil crusts in the Mojave desert and describing Neophaeococcomyces mojavensis, and introducing the new genera and species Taxawa tesnikishii.</title>
        <authorList>
            <person name="Kurbessoian T."/>
            <person name="Stajich J.E."/>
        </authorList>
    </citation>
    <scope>NUCLEOTIDE SEQUENCE</scope>
    <source>
        <strain evidence="1">JES_115</strain>
    </source>
</reference>
<organism evidence="1 2">
    <name type="scientific">Coniosporium tulheliwenetii</name>
    <dbReference type="NCBI Taxonomy" id="3383036"/>
    <lineage>
        <taxon>Eukaryota</taxon>
        <taxon>Fungi</taxon>
        <taxon>Dikarya</taxon>
        <taxon>Ascomycota</taxon>
        <taxon>Pezizomycotina</taxon>
        <taxon>Dothideomycetes</taxon>
        <taxon>Dothideomycetes incertae sedis</taxon>
        <taxon>Coniosporium</taxon>
    </lineage>
</organism>
<proteinExistence type="predicted"/>
<dbReference type="EMBL" id="JAPDRP010000028">
    <property type="protein sequence ID" value="KAJ9635124.1"/>
    <property type="molecule type" value="Genomic_DNA"/>
</dbReference>
<gene>
    <name evidence="1" type="ORF">H2199_008610</name>
</gene>
<accession>A0ACC2YIE6</accession>